<name>A0ABM1NI18_NICVS</name>
<proteinExistence type="predicted"/>
<dbReference type="InterPro" id="IPR020234">
    <property type="entry name" value="Mite_allergen_group-7"/>
</dbReference>
<protein>
    <submittedName>
        <fullName evidence="3">Mite allergen Der p 7-like</fullName>
    </submittedName>
</protein>
<organism evidence="2 3">
    <name type="scientific">Nicrophorus vespilloides</name>
    <name type="common">Boreal carrion beetle</name>
    <dbReference type="NCBI Taxonomy" id="110193"/>
    <lineage>
        <taxon>Eukaryota</taxon>
        <taxon>Metazoa</taxon>
        <taxon>Ecdysozoa</taxon>
        <taxon>Arthropoda</taxon>
        <taxon>Hexapoda</taxon>
        <taxon>Insecta</taxon>
        <taxon>Pterygota</taxon>
        <taxon>Neoptera</taxon>
        <taxon>Endopterygota</taxon>
        <taxon>Coleoptera</taxon>
        <taxon>Polyphaga</taxon>
        <taxon>Staphyliniformia</taxon>
        <taxon>Silphidae</taxon>
        <taxon>Nicrophorinae</taxon>
        <taxon>Nicrophorus</taxon>
    </lineage>
</organism>
<feature type="signal peptide" evidence="1">
    <location>
        <begin position="1"/>
        <end position="15"/>
    </location>
</feature>
<reference evidence="3" key="1">
    <citation type="submission" date="2025-08" db="UniProtKB">
        <authorList>
            <consortium name="RefSeq"/>
        </authorList>
    </citation>
    <scope>IDENTIFICATION</scope>
    <source>
        <tissue evidence="3">Whole Larva</tissue>
    </source>
</reference>
<evidence type="ECO:0000313" key="3">
    <source>
        <dbReference type="RefSeq" id="XP_017786468.1"/>
    </source>
</evidence>
<feature type="chain" id="PRO_5046455572" evidence="1">
    <location>
        <begin position="16"/>
        <end position="246"/>
    </location>
</feature>
<gene>
    <name evidence="3" type="primary">LOC108569432</name>
</gene>
<evidence type="ECO:0000313" key="2">
    <source>
        <dbReference type="Proteomes" id="UP000695000"/>
    </source>
</evidence>
<sequence>MKLIVFSCIILGAFASEEYAPKLGFQLENNIQGINEAAKYNDKFETSDEINQYVDELIKEIYKEMIKGYDPIKLPDIHESFSYKPIIITYHGELDLTKGWLQGTSMFKRNGDVTFHELDEGIYELIVPLKFDTFLYNYDYSAKIMNLGPSGTVDGQVDNIEVVCSFLVVANNKFIKLQTYEIKKHSHINVKWHGNVLVDWLFNILSSIVNGVFKDGIKDCMEIGLADIVEVTTKIWEKQNILGSLF</sequence>
<dbReference type="Pfam" id="PF16984">
    <property type="entry name" value="Grp7_allergen"/>
    <property type="match status" value="1"/>
</dbReference>
<accession>A0ABM1NI18</accession>
<dbReference type="RefSeq" id="XP_017786468.1">
    <property type="nucleotide sequence ID" value="XM_017930979.1"/>
</dbReference>
<dbReference type="InterPro" id="IPR038602">
    <property type="entry name" value="Mite_allergen_7_sf"/>
</dbReference>
<dbReference type="Gene3D" id="3.15.10.50">
    <property type="match status" value="1"/>
</dbReference>
<dbReference type="GeneID" id="108569432"/>
<keyword evidence="1" id="KW-0732">Signal</keyword>
<evidence type="ECO:0000256" key="1">
    <source>
        <dbReference type="SAM" id="SignalP"/>
    </source>
</evidence>
<keyword evidence="2" id="KW-1185">Reference proteome</keyword>
<dbReference type="Proteomes" id="UP000695000">
    <property type="component" value="Unplaced"/>
</dbReference>